<feature type="region of interest" description="Disordered" evidence="1">
    <location>
        <begin position="147"/>
        <end position="194"/>
    </location>
</feature>
<keyword evidence="3" id="KW-1185">Reference proteome</keyword>
<gene>
    <name evidence="2" type="ORF">DFP72DRAFT_862811</name>
</gene>
<evidence type="ECO:0000313" key="3">
    <source>
        <dbReference type="Proteomes" id="UP000521943"/>
    </source>
</evidence>
<name>A0A8H6H822_9AGAR</name>
<comment type="caution">
    <text evidence="2">The sequence shown here is derived from an EMBL/GenBank/DDBJ whole genome shotgun (WGS) entry which is preliminary data.</text>
</comment>
<proteinExistence type="predicted"/>
<sequence>MGGRVMRDCLCAVACTVAESVERAVGLSAIKVIVHVESHRSAAWAMSRMKPSGNADGWPMAVPLAGHGRLSSRHCALKGWGPSALWPLYSLGVGWKPTQIKLICVQFEYCAWATSNVQKADLGISSARPQIDAFWRNKRAALKEQVNAKAAKRNHAERRPDDRDMGGRVMGERGGRARNKTSGDTKNVSRRPPAVARTGGLNIWGDMAIYEQLHTFGQVELDTEGAKKTHRVKRAGCPESGLGDLAERSWGDGDMGGLVMGEGGGEGTDIALQQRPLPSKGLRICVQRYNARPEES</sequence>
<evidence type="ECO:0000313" key="2">
    <source>
        <dbReference type="EMBL" id="KAF6741247.1"/>
    </source>
</evidence>
<dbReference type="Proteomes" id="UP000521943">
    <property type="component" value="Unassembled WGS sequence"/>
</dbReference>
<accession>A0A8H6H822</accession>
<dbReference type="AlphaFoldDB" id="A0A8H6H822"/>
<reference evidence="2 3" key="1">
    <citation type="submission" date="2020-07" db="EMBL/GenBank/DDBJ databases">
        <title>Comparative genomics of pyrophilous fungi reveals a link between fire events and developmental genes.</title>
        <authorList>
            <consortium name="DOE Joint Genome Institute"/>
            <person name="Steindorff A.S."/>
            <person name="Carver A."/>
            <person name="Calhoun S."/>
            <person name="Stillman K."/>
            <person name="Liu H."/>
            <person name="Lipzen A."/>
            <person name="Pangilinan J."/>
            <person name="Labutti K."/>
            <person name="Bruns T.D."/>
            <person name="Grigoriev I.V."/>
        </authorList>
    </citation>
    <scope>NUCLEOTIDE SEQUENCE [LARGE SCALE GENOMIC DNA]</scope>
    <source>
        <strain evidence="2 3">CBS 144469</strain>
    </source>
</reference>
<organism evidence="2 3">
    <name type="scientific">Ephemerocybe angulata</name>
    <dbReference type="NCBI Taxonomy" id="980116"/>
    <lineage>
        <taxon>Eukaryota</taxon>
        <taxon>Fungi</taxon>
        <taxon>Dikarya</taxon>
        <taxon>Basidiomycota</taxon>
        <taxon>Agaricomycotina</taxon>
        <taxon>Agaricomycetes</taxon>
        <taxon>Agaricomycetidae</taxon>
        <taxon>Agaricales</taxon>
        <taxon>Agaricineae</taxon>
        <taxon>Psathyrellaceae</taxon>
        <taxon>Ephemerocybe</taxon>
    </lineage>
</organism>
<evidence type="ECO:0000256" key="1">
    <source>
        <dbReference type="SAM" id="MobiDB-lite"/>
    </source>
</evidence>
<feature type="compositionally biased region" description="Basic and acidic residues" evidence="1">
    <location>
        <begin position="157"/>
        <end position="175"/>
    </location>
</feature>
<dbReference type="EMBL" id="JACGCI010000272">
    <property type="protein sequence ID" value="KAF6741247.1"/>
    <property type="molecule type" value="Genomic_DNA"/>
</dbReference>
<protein>
    <submittedName>
        <fullName evidence="2">Uncharacterized protein</fullName>
    </submittedName>
</protein>